<sequence length="204" mass="23400">MVWPTKSPYLKTTSLAAPRRPAGKHQLLDRRTQYARRTKRTRCSEVETNVRQLLQQPPLHSERITVWYTIAGFLIVGPYIFQEDSRIATVTSARHIQVLNYILQLKLNAIRKLVARASDLTRQHSVASSFPRSLGYLKTCHPPRNSGNSTRFDEESDAKLHGKTSELHRKGRLSFGGYNFENHVMVNVRVSVKQLDGQHRSLKL</sequence>
<keyword evidence="2" id="KW-1133">Transmembrane helix</keyword>
<dbReference type="EMBL" id="JARBHB010000010">
    <property type="protein sequence ID" value="KAJ8873395.1"/>
    <property type="molecule type" value="Genomic_DNA"/>
</dbReference>
<evidence type="ECO:0000313" key="4">
    <source>
        <dbReference type="Proteomes" id="UP001159363"/>
    </source>
</evidence>
<proteinExistence type="predicted"/>
<feature type="region of interest" description="Disordered" evidence="1">
    <location>
        <begin position="138"/>
        <end position="163"/>
    </location>
</feature>
<dbReference type="Proteomes" id="UP001159363">
    <property type="component" value="Chromosome 9"/>
</dbReference>
<organism evidence="3 4">
    <name type="scientific">Dryococelus australis</name>
    <dbReference type="NCBI Taxonomy" id="614101"/>
    <lineage>
        <taxon>Eukaryota</taxon>
        <taxon>Metazoa</taxon>
        <taxon>Ecdysozoa</taxon>
        <taxon>Arthropoda</taxon>
        <taxon>Hexapoda</taxon>
        <taxon>Insecta</taxon>
        <taxon>Pterygota</taxon>
        <taxon>Neoptera</taxon>
        <taxon>Polyneoptera</taxon>
        <taxon>Phasmatodea</taxon>
        <taxon>Verophasmatodea</taxon>
        <taxon>Anareolatae</taxon>
        <taxon>Phasmatidae</taxon>
        <taxon>Eurycanthinae</taxon>
        <taxon>Dryococelus</taxon>
    </lineage>
</organism>
<protein>
    <submittedName>
        <fullName evidence="3">Uncharacterized protein</fullName>
    </submittedName>
</protein>
<keyword evidence="2" id="KW-0472">Membrane</keyword>
<evidence type="ECO:0000313" key="3">
    <source>
        <dbReference type="EMBL" id="KAJ8873395.1"/>
    </source>
</evidence>
<feature type="transmembrane region" description="Helical" evidence="2">
    <location>
        <begin position="64"/>
        <end position="81"/>
    </location>
</feature>
<comment type="caution">
    <text evidence="3">The sequence shown here is derived from an EMBL/GenBank/DDBJ whole genome shotgun (WGS) entry which is preliminary data.</text>
</comment>
<feature type="compositionally biased region" description="Basic and acidic residues" evidence="1">
    <location>
        <begin position="151"/>
        <end position="163"/>
    </location>
</feature>
<reference evidence="3 4" key="1">
    <citation type="submission" date="2023-02" db="EMBL/GenBank/DDBJ databases">
        <title>LHISI_Scaffold_Assembly.</title>
        <authorList>
            <person name="Stuart O.P."/>
            <person name="Cleave R."/>
            <person name="Magrath M.J.L."/>
            <person name="Mikheyev A.S."/>
        </authorList>
    </citation>
    <scope>NUCLEOTIDE SEQUENCE [LARGE SCALE GENOMIC DNA]</scope>
    <source>
        <strain evidence="3">Daus_M_001</strain>
        <tissue evidence="3">Leg muscle</tissue>
    </source>
</reference>
<name>A0ABQ9GN19_9NEOP</name>
<accession>A0ABQ9GN19</accession>
<evidence type="ECO:0000256" key="2">
    <source>
        <dbReference type="SAM" id="Phobius"/>
    </source>
</evidence>
<evidence type="ECO:0000256" key="1">
    <source>
        <dbReference type="SAM" id="MobiDB-lite"/>
    </source>
</evidence>
<keyword evidence="4" id="KW-1185">Reference proteome</keyword>
<gene>
    <name evidence="3" type="ORF">PR048_024211</name>
</gene>
<keyword evidence="2" id="KW-0812">Transmembrane</keyword>